<evidence type="ECO:0000313" key="2">
    <source>
        <dbReference type="EMBL" id="CEM54918.1"/>
    </source>
</evidence>
<feature type="compositionally biased region" description="Basic residues" evidence="1">
    <location>
        <begin position="1"/>
        <end position="13"/>
    </location>
</feature>
<organism evidence="2">
    <name type="scientific">Chromera velia CCMP2878</name>
    <dbReference type="NCBI Taxonomy" id="1169474"/>
    <lineage>
        <taxon>Eukaryota</taxon>
        <taxon>Sar</taxon>
        <taxon>Alveolata</taxon>
        <taxon>Colpodellida</taxon>
        <taxon>Chromeraceae</taxon>
        <taxon>Chromera</taxon>
    </lineage>
</organism>
<feature type="compositionally biased region" description="Low complexity" evidence="1">
    <location>
        <begin position="19"/>
        <end position="36"/>
    </location>
</feature>
<sequence>MRKPRKCSKRLLKKREQCSKGSLAASPGSSAEPPSAVTVTEDPKPPSVVTVTEDPKPPSAVTVTEDPKPPSVVTVTEDPKPPSAVTVTEDPKPPSAVTVTEDPKPPSAVTVTGFRPLPPQSPENEEAKKMFQKTSQKKGTMFQGVFGRVARVFGRKPPSVINVTASLPLPSQSPETEEAGPAAERVPPPEKWLKIKNLYSQKKYRASEGDHDMRCEKFNMRMAKWNTQECFREYVQNLMDAVCEVFSCEREAITYRGREEEPGGSVRLLTVSVKDEEVGIIRQFLDGRVVIWQKFGILGIDHMQQNSIKGTDNAIGQFGEGFKRASLILAARGFGVTYDFFGQNWKFLYRDTGRSGHGDNGRTFSYGNVHVTQTEKKTDDLVITVTPPLDMFGDPKRNQMTPEDVLDPLCTVTLLCSLVC</sequence>
<feature type="region of interest" description="Disordered" evidence="1">
    <location>
        <begin position="1"/>
        <end position="136"/>
    </location>
</feature>
<accession>A0A0G4ICV9</accession>
<dbReference type="EMBL" id="CDMZ01005829">
    <property type="protein sequence ID" value="CEM54918.1"/>
    <property type="molecule type" value="Genomic_DNA"/>
</dbReference>
<dbReference type="VEuPathDB" id="CryptoDB:Cvel_13163"/>
<feature type="region of interest" description="Disordered" evidence="1">
    <location>
        <begin position="164"/>
        <end position="186"/>
    </location>
</feature>
<protein>
    <submittedName>
        <fullName evidence="2">Uncharacterized protein</fullName>
    </submittedName>
</protein>
<name>A0A0G4ICV9_9ALVE</name>
<dbReference type="AlphaFoldDB" id="A0A0G4ICV9"/>
<gene>
    <name evidence="2" type="ORF">Cvel_13163</name>
</gene>
<evidence type="ECO:0000256" key="1">
    <source>
        <dbReference type="SAM" id="MobiDB-lite"/>
    </source>
</evidence>
<proteinExistence type="predicted"/>
<reference evidence="2" key="1">
    <citation type="submission" date="2014-11" db="EMBL/GenBank/DDBJ databases">
        <authorList>
            <person name="Otto D Thomas"/>
            <person name="Naeem Raeece"/>
        </authorList>
    </citation>
    <scope>NUCLEOTIDE SEQUENCE</scope>
</reference>
<feature type="compositionally biased region" description="Polar residues" evidence="1">
    <location>
        <begin position="164"/>
        <end position="174"/>
    </location>
</feature>